<geneLocation type="mitochondrion" evidence="2"/>
<feature type="region of interest" description="Disordered" evidence="1">
    <location>
        <begin position="1"/>
        <end position="25"/>
    </location>
</feature>
<sequence>MKKHISKPNTTGWKKGPTGSMSLLGKQQNSQYSRMLLSKGNSITPFKMRLFRCLRNIRSCLFPDLNPLIGTEANC</sequence>
<evidence type="ECO:0000256" key="1">
    <source>
        <dbReference type="SAM" id="MobiDB-lite"/>
    </source>
</evidence>
<dbReference type="AlphaFoldDB" id="A0A1Y0B001"/>
<gene>
    <name evidence="2" type="ORF">AEK19_MT0453</name>
</gene>
<dbReference type="EMBL" id="KY774314">
    <property type="protein sequence ID" value="ART30714.1"/>
    <property type="molecule type" value="Genomic_DNA"/>
</dbReference>
<protein>
    <submittedName>
        <fullName evidence="2">Uncharacterized protein</fullName>
    </submittedName>
</protein>
<reference evidence="2" key="1">
    <citation type="submission" date="2017-03" db="EMBL/GenBank/DDBJ databases">
        <title>The mitochondrial genome of the carnivorous plant Utricularia reniformis (Lentibulariaceae): structure, comparative analysis and evolutionary landmarks.</title>
        <authorList>
            <person name="Silva S.R."/>
            <person name="Alvarenga D.O."/>
            <person name="Michael T.P."/>
            <person name="Miranda V.F.O."/>
            <person name="Varani A.M."/>
        </authorList>
    </citation>
    <scope>NUCLEOTIDE SEQUENCE</scope>
</reference>
<name>A0A1Y0B001_9LAMI</name>
<proteinExistence type="predicted"/>
<organism evidence="2">
    <name type="scientific">Utricularia reniformis</name>
    <dbReference type="NCBI Taxonomy" id="192314"/>
    <lineage>
        <taxon>Eukaryota</taxon>
        <taxon>Viridiplantae</taxon>
        <taxon>Streptophyta</taxon>
        <taxon>Embryophyta</taxon>
        <taxon>Tracheophyta</taxon>
        <taxon>Spermatophyta</taxon>
        <taxon>Magnoliopsida</taxon>
        <taxon>eudicotyledons</taxon>
        <taxon>Gunneridae</taxon>
        <taxon>Pentapetalae</taxon>
        <taxon>asterids</taxon>
        <taxon>lamiids</taxon>
        <taxon>Lamiales</taxon>
        <taxon>Lentibulariaceae</taxon>
        <taxon>Utricularia</taxon>
    </lineage>
</organism>
<keyword evidence="2" id="KW-0496">Mitochondrion</keyword>
<evidence type="ECO:0000313" key="2">
    <source>
        <dbReference type="EMBL" id="ART30714.1"/>
    </source>
</evidence>
<accession>A0A1Y0B001</accession>